<dbReference type="Proteomes" id="UP000232638">
    <property type="component" value="Chromosome"/>
</dbReference>
<organism evidence="1 2">
    <name type="scientific">Candidatus Thiodictyon syntrophicum</name>
    <dbReference type="NCBI Taxonomy" id="1166950"/>
    <lineage>
        <taxon>Bacteria</taxon>
        <taxon>Pseudomonadati</taxon>
        <taxon>Pseudomonadota</taxon>
        <taxon>Gammaproteobacteria</taxon>
        <taxon>Chromatiales</taxon>
        <taxon>Chromatiaceae</taxon>
        <taxon>Thiodictyon</taxon>
    </lineage>
</organism>
<accession>A0A2K8UB94</accession>
<dbReference type="KEGG" id="tsy:THSYN_19195"/>
<protein>
    <recommendedName>
        <fullName evidence="3">YgiT-type zinc finger domain-containing protein</fullName>
    </recommendedName>
</protein>
<gene>
    <name evidence="1" type="ORF">THSYN_19195</name>
</gene>
<keyword evidence="2" id="KW-1185">Reference proteome</keyword>
<evidence type="ECO:0008006" key="3">
    <source>
        <dbReference type="Google" id="ProtNLM"/>
    </source>
</evidence>
<dbReference type="Gene3D" id="3.10.20.860">
    <property type="match status" value="1"/>
</dbReference>
<name>A0A2K8UB94_9GAMM</name>
<dbReference type="InterPro" id="IPR022453">
    <property type="entry name" value="Znf_MqsA-type"/>
</dbReference>
<dbReference type="OrthoDB" id="9812340at2"/>
<evidence type="ECO:0000313" key="2">
    <source>
        <dbReference type="Proteomes" id="UP000232638"/>
    </source>
</evidence>
<dbReference type="NCBIfam" id="TIGR03831">
    <property type="entry name" value="YgiT_finger"/>
    <property type="match status" value="1"/>
</dbReference>
<dbReference type="EMBL" id="CP020370">
    <property type="protein sequence ID" value="AUB82856.1"/>
    <property type="molecule type" value="Genomic_DNA"/>
</dbReference>
<reference evidence="1 2" key="1">
    <citation type="submission" date="2017-03" db="EMBL/GenBank/DDBJ databases">
        <title>Complete genome sequence of Candidatus 'Thiodictyon syntrophicum' sp. nov. strain Cad16T, a photolithoautotroph purple sulfur bacterium isolated from an alpine meromictic lake.</title>
        <authorList>
            <person name="Luedin S.M."/>
            <person name="Pothier J.F."/>
            <person name="Danza F."/>
            <person name="Storelli N."/>
            <person name="Wittwer M."/>
            <person name="Tonolla M."/>
        </authorList>
    </citation>
    <scope>NUCLEOTIDE SEQUENCE [LARGE SCALE GENOMIC DNA]</scope>
    <source>
        <strain evidence="1 2">Cad16T</strain>
    </source>
</reference>
<sequence length="71" mass="8110">MECYHCKGNMIRAEAPFSADRNGYHITWESIPAWVCTQCGEAFFEDNEVNHIQTALQQVDRETQAFSLKAA</sequence>
<evidence type="ECO:0000313" key="1">
    <source>
        <dbReference type="EMBL" id="AUB82856.1"/>
    </source>
</evidence>
<dbReference type="AlphaFoldDB" id="A0A2K8UB94"/>
<proteinExistence type="predicted"/>